<feature type="transmembrane region" description="Helical" evidence="1">
    <location>
        <begin position="30"/>
        <end position="48"/>
    </location>
</feature>
<organism evidence="2 3">
    <name type="scientific">Peribacillus deserti</name>
    <dbReference type="NCBI Taxonomy" id="673318"/>
    <lineage>
        <taxon>Bacteria</taxon>
        <taxon>Bacillati</taxon>
        <taxon>Bacillota</taxon>
        <taxon>Bacilli</taxon>
        <taxon>Bacillales</taxon>
        <taxon>Bacillaceae</taxon>
        <taxon>Peribacillus</taxon>
    </lineage>
</organism>
<keyword evidence="3" id="KW-1185">Reference proteome</keyword>
<protein>
    <submittedName>
        <fullName evidence="2">Uncharacterized protein</fullName>
    </submittedName>
</protein>
<keyword evidence="1" id="KW-0472">Membrane</keyword>
<name>A0ABS2QL98_9BACI</name>
<feature type="transmembrane region" description="Helical" evidence="1">
    <location>
        <begin position="124"/>
        <end position="145"/>
    </location>
</feature>
<dbReference type="RefSeq" id="WP_239558791.1">
    <property type="nucleotide sequence ID" value="NZ_JAFBFI010000015.1"/>
</dbReference>
<comment type="caution">
    <text evidence="2">The sequence shown here is derived from an EMBL/GenBank/DDBJ whole genome shotgun (WGS) entry which is preliminary data.</text>
</comment>
<sequence length="156" mass="18810">MRKLTIYILLMLFIPWLSIPLLGKSSFKRYLPGTIFMSVYATLEGYLAEKKEWWWFPYPVKPNVLGEMPLILGPFFVGSLWTLKFTFGNFKKYMLLNIIIDSFFTYILMNWFKRIGYVSLIRINRFQLSLLFLLKSILMYGYQYFHEFVFARRKSN</sequence>
<proteinExistence type="predicted"/>
<reference evidence="2 3" key="1">
    <citation type="submission" date="2021-01" db="EMBL/GenBank/DDBJ databases">
        <title>Genomic Encyclopedia of Type Strains, Phase IV (KMG-IV): sequencing the most valuable type-strain genomes for metagenomic binning, comparative biology and taxonomic classification.</title>
        <authorList>
            <person name="Goeker M."/>
        </authorList>
    </citation>
    <scope>NUCLEOTIDE SEQUENCE [LARGE SCALE GENOMIC DNA]</scope>
    <source>
        <strain evidence="2 3">DSM 105482</strain>
    </source>
</reference>
<feature type="transmembrane region" description="Helical" evidence="1">
    <location>
        <begin position="94"/>
        <end position="112"/>
    </location>
</feature>
<dbReference type="EMBL" id="JAFBFI010000015">
    <property type="protein sequence ID" value="MBM7693730.1"/>
    <property type="molecule type" value="Genomic_DNA"/>
</dbReference>
<evidence type="ECO:0000256" key="1">
    <source>
        <dbReference type="SAM" id="Phobius"/>
    </source>
</evidence>
<feature type="transmembrane region" description="Helical" evidence="1">
    <location>
        <begin position="6"/>
        <end position="23"/>
    </location>
</feature>
<gene>
    <name evidence="2" type="ORF">JOC77_003174</name>
</gene>
<keyword evidence="1" id="KW-1133">Transmembrane helix</keyword>
<evidence type="ECO:0000313" key="2">
    <source>
        <dbReference type="EMBL" id="MBM7693730.1"/>
    </source>
</evidence>
<feature type="transmembrane region" description="Helical" evidence="1">
    <location>
        <begin position="68"/>
        <end position="87"/>
    </location>
</feature>
<dbReference type="Proteomes" id="UP000823486">
    <property type="component" value="Unassembled WGS sequence"/>
</dbReference>
<keyword evidence="1" id="KW-0812">Transmembrane</keyword>
<accession>A0ABS2QL98</accession>
<evidence type="ECO:0000313" key="3">
    <source>
        <dbReference type="Proteomes" id="UP000823486"/>
    </source>
</evidence>